<dbReference type="GO" id="GO:0046872">
    <property type="term" value="F:metal ion binding"/>
    <property type="evidence" value="ECO:0007669"/>
    <property type="project" value="InterPro"/>
</dbReference>
<dbReference type="PROSITE" id="PS51332">
    <property type="entry name" value="B12_BINDING"/>
    <property type="match status" value="1"/>
</dbReference>
<feature type="non-terminal residue" evidence="2">
    <location>
        <position position="164"/>
    </location>
</feature>
<evidence type="ECO:0000313" key="2">
    <source>
        <dbReference type="EMBL" id="SVD97778.1"/>
    </source>
</evidence>
<accession>A0A382ZSX6</accession>
<dbReference type="AlphaFoldDB" id="A0A382ZSX6"/>
<dbReference type="GO" id="GO:0031419">
    <property type="term" value="F:cobalamin binding"/>
    <property type="evidence" value="ECO:0007669"/>
    <property type="project" value="InterPro"/>
</dbReference>
<proteinExistence type="predicted"/>
<protein>
    <recommendedName>
        <fullName evidence="1">B12-binding domain-containing protein</fullName>
    </recommendedName>
</protein>
<name>A0A382ZSX6_9ZZZZ</name>
<gene>
    <name evidence="2" type="ORF">METZ01_LOCUS450632</name>
</gene>
<feature type="domain" description="B12-binding" evidence="1">
    <location>
        <begin position="1"/>
        <end position="139"/>
    </location>
</feature>
<dbReference type="InterPro" id="IPR006158">
    <property type="entry name" value="Cobalamin-bd"/>
</dbReference>
<organism evidence="2">
    <name type="scientific">marine metagenome</name>
    <dbReference type="NCBI Taxonomy" id="408172"/>
    <lineage>
        <taxon>unclassified sequences</taxon>
        <taxon>metagenomes</taxon>
        <taxon>ecological metagenomes</taxon>
    </lineage>
</organism>
<dbReference type="EMBL" id="UINC01185861">
    <property type="protein sequence ID" value="SVD97778.1"/>
    <property type="molecule type" value="Genomic_DNA"/>
</dbReference>
<reference evidence="2" key="1">
    <citation type="submission" date="2018-05" db="EMBL/GenBank/DDBJ databases">
        <authorList>
            <person name="Lanie J.A."/>
            <person name="Ng W.-L."/>
            <person name="Kazmierczak K.M."/>
            <person name="Andrzejewski T.M."/>
            <person name="Davidsen T.M."/>
            <person name="Wayne K.J."/>
            <person name="Tettelin H."/>
            <person name="Glass J.I."/>
            <person name="Rusch D."/>
            <person name="Podicherti R."/>
            <person name="Tsui H.-C.T."/>
            <person name="Winkler M.E."/>
        </authorList>
    </citation>
    <scope>NUCLEOTIDE SEQUENCE</scope>
</reference>
<dbReference type="Gene3D" id="3.40.50.280">
    <property type="entry name" value="Cobalamin-binding domain"/>
    <property type="match status" value="1"/>
</dbReference>
<sequence length="164" mass="18331">MIVYLADLAHDYLPARQFVPLGIGYLASYSNSIFGEKVEFHLFKSVDRLLDECEGCEPDLVGFANYTWNERLNAFAGGRLKKKFPELPIIMGGPNIDIDEKGISAFLGKYPYVDVYCMYSGEVSFSNIIQHCLENPTKNNRVEMLRSAPVPGGYSLFEGDLLGS</sequence>
<evidence type="ECO:0000259" key="1">
    <source>
        <dbReference type="PROSITE" id="PS51332"/>
    </source>
</evidence>